<dbReference type="CDD" id="cd07516">
    <property type="entry name" value="HAD_Pase"/>
    <property type="match status" value="1"/>
</dbReference>
<organism evidence="1 2">
    <name type="scientific">Streptococcus canis</name>
    <dbReference type="NCBI Taxonomy" id="1329"/>
    <lineage>
        <taxon>Bacteria</taxon>
        <taxon>Bacillati</taxon>
        <taxon>Bacillota</taxon>
        <taxon>Bacilli</taxon>
        <taxon>Lactobacillales</taxon>
        <taxon>Streptococcaceae</taxon>
        <taxon>Streptococcus</taxon>
    </lineage>
</organism>
<dbReference type="GO" id="GO:0000287">
    <property type="term" value="F:magnesium ion binding"/>
    <property type="evidence" value="ECO:0007669"/>
    <property type="project" value="TreeGrafter"/>
</dbReference>
<comment type="caution">
    <text evidence="1">The sequence shown here is derived from an EMBL/GenBank/DDBJ whole genome shotgun (WGS) entry which is preliminary data.</text>
</comment>
<dbReference type="Gene3D" id="3.40.50.1000">
    <property type="entry name" value="HAD superfamily/HAD-like"/>
    <property type="match status" value="1"/>
</dbReference>
<dbReference type="GO" id="GO:0005829">
    <property type="term" value="C:cytosol"/>
    <property type="evidence" value="ECO:0007669"/>
    <property type="project" value="TreeGrafter"/>
</dbReference>
<evidence type="ECO:0000313" key="1">
    <source>
        <dbReference type="EMBL" id="MDV5976981.1"/>
    </source>
</evidence>
<sequence>MYHLIAFDMDGTLLTSAKTISTSSLTAITKASKAGKQVVLSTGRPLSEIKPYRQDLASLQYAILESGAVIYDLQEEKMIHQLSLPQEFITDLAQTIKGLEVMVIMMSESQGYIQKSHFLSIGDYYMAQYQKLYQETAVFVDDMNSLLSDKKDKVEKVNLYFKTAKERDHYFEAMEQLQVAAVKSEKTGIEITAIGADKGQALMLLADYLHLNIEQTIAVGDGDNDRQMIATAGLGIAMGNADAKIKALAKAEVASNDKEGCAQVIYQFLLKQTKH</sequence>
<dbReference type="SFLD" id="SFLDS00003">
    <property type="entry name" value="Haloacid_Dehalogenase"/>
    <property type="match status" value="1"/>
</dbReference>
<proteinExistence type="predicted"/>
<dbReference type="InterPro" id="IPR000150">
    <property type="entry name" value="Cof"/>
</dbReference>
<gene>
    <name evidence="1" type="ORF">KB584_05830</name>
</gene>
<dbReference type="NCBIfam" id="TIGR00099">
    <property type="entry name" value="Cof-subfamily"/>
    <property type="match status" value="1"/>
</dbReference>
<dbReference type="RefSeq" id="WP_317610060.1">
    <property type="nucleotide sequence ID" value="NZ_JAGQEX010000009.1"/>
</dbReference>
<protein>
    <submittedName>
        <fullName evidence="1">HAD family phosphatase</fullName>
    </submittedName>
</protein>
<dbReference type="PANTHER" id="PTHR10000">
    <property type="entry name" value="PHOSPHOSERINE PHOSPHATASE"/>
    <property type="match status" value="1"/>
</dbReference>
<evidence type="ECO:0000313" key="2">
    <source>
        <dbReference type="Proteomes" id="UP001186118"/>
    </source>
</evidence>
<name>A0AAE4TRN3_STRCB</name>
<dbReference type="InterPro" id="IPR006379">
    <property type="entry name" value="HAD-SF_hydro_IIB"/>
</dbReference>
<dbReference type="InterPro" id="IPR036412">
    <property type="entry name" value="HAD-like_sf"/>
</dbReference>
<dbReference type="Gene3D" id="3.30.1240.10">
    <property type="match status" value="1"/>
</dbReference>
<dbReference type="SUPFAM" id="SSF56784">
    <property type="entry name" value="HAD-like"/>
    <property type="match status" value="1"/>
</dbReference>
<dbReference type="PROSITE" id="PS01228">
    <property type="entry name" value="COF_1"/>
    <property type="match status" value="1"/>
</dbReference>
<reference evidence="1" key="1">
    <citation type="submission" date="2021-04" db="EMBL/GenBank/DDBJ databases">
        <title>Draft genomes of 20 S. canis strains.</title>
        <authorList>
            <person name="Pagnossin D."/>
            <person name="Weir W."/>
            <person name="Smith A."/>
            <person name="Ure R."/>
            <person name="Oravcova K."/>
        </authorList>
    </citation>
    <scope>NUCLEOTIDE SEQUENCE</scope>
    <source>
        <strain evidence="1">284</strain>
    </source>
</reference>
<dbReference type="EMBL" id="JAGQEX010000009">
    <property type="protein sequence ID" value="MDV5976981.1"/>
    <property type="molecule type" value="Genomic_DNA"/>
</dbReference>
<dbReference type="SFLD" id="SFLDG01140">
    <property type="entry name" value="C2.B:_Phosphomannomutase_and_P"/>
    <property type="match status" value="1"/>
</dbReference>
<dbReference type="InterPro" id="IPR023214">
    <property type="entry name" value="HAD_sf"/>
</dbReference>
<dbReference type="PANTHER" id="PTHR10000:SF8">
    <property type="entry name" value="HAD SUPERFAMILY HYDROLASE-LIKE, TYPE 3"/>
    <property type="match status" value="1"/>
</dbReference>
<dbReference type="AlphaFoldDB" id="A0AAE4TRN3"/>
<dbReference type="GO" id="GO:0016791">
    <property type="term" value="F:phosphatase activity"/>
    <property type="evidence" value="ECO:0007669"/>
    <property type="project" value="TreeGrafter"/>
</dbReference>
<dbReference type="Proteomes" id="UP001186118">
    <property type="component" value="Unassembled WGS sequence"/>
</dbReference>
<dbReference type="NCBIfam" id="TIGR01484">
    <property type="entry name" value="HAD-SF-IIB"/>
    <property type="match status" value="1"/>
</dbReference>
<dbReference type="Pfam" id="PF08282">
    <property type="entry name" value="Hydrolase_3"/>
    <property type="match status" value="1"/>
</dbReference>
<dbReference type="PROSITE" id="PS01229">
    <property type="entry name" value="COF_2"/>
    <property type="match status" value="1"/>
</dbReference>
<accession>A0AAE4TRN3</accession>